<dbReference type="SUPFAM" id="SSF58104">
    <property type="entry name" value="Methyl-accepting chemotaxis protein (MCP) signaling domain"/>
    <property type="match status" value="1"/>
</dbReference>
<dbReference type="InterPro" id="IPR003660">
    <property type="entry name" value="HAMP_dom"/>
</dbReference>
<feature type="domain" description="PAS" evidence="7">
    <location>
        <begin position="14"/>
        <end position="87"/>
    </location>
</feature>
<dbReference type="SMART" id="SM00283">
    <property type="entry name" value="MA"/>
    <property type="match status" value="1"/>
</dbReference>
<reference evidence="10 11" key="1">
    <citation type="submission" date="2021-03" db="EMBL/GenBank/DDBJ databases">
        <title>Thiomicrorhabdus sp.nov.,novel sulfur-oxidizing bacteria isolated from coastal sediment.</title>
        <authorList>
            <person name="Liu X."/>
        </authorList>
    </citation>
    <scope>NUCLEOTIDE SEQUENCE [LARGE SCALE GENOMIC DNA]</scope>
    <source>
        <strain evidence="10 11">6S2-11</strain>
    </source>
</reference>
<dbReference type="InterPro" id="IPR000014">
    <property type="entry name" value="PAS"/>
</dbReference>
<dbReference type="Pfam" id="PF18947">
    <property type="entry name" value="HAMP_2"/>
    <property type="match status" value="1"/>
</dbReference>
<dbReference type="InterPro" id="IPR035965">
    <property type="entry name" value="PAS-like_dom_sf"/>
</dbReference>
<evidence type="ECO:0000259" key="7">
    <source>
        <dbReference type="PROSITE" id="PS50112"/>
    </source>
</evidence>
<evidence type="ECO:0000259" key="8">
    <source>
        <dbReference type="PROSITE" id="PS50113"/>
    </source>
</evidence>
<evidence type="ECO:0000259" key="6">
    <source>
        <dbReference type="PROSITE" id="PS50111"/>
    </source>
</evidence>
<accession>A0ABS3Q3Y2</accession>
<evidence type="ECO:0000256" key="1">
    <source>
        <dbReference type="ARBA" id="ARBA00022481"/>
    </source>
</evidence>
<dbReference type="PANTHER" id="PTHR43531:SF14">
    <property type="entry name" value="METHYL-ACCEPTING CHEMOTAXIS PROTEIN I-RELATED"/>
    <property type="match status" value="1"/>
</dbReference>
<dbReference type="PROSITE" id="PS50112">
    <property type="entry name" value="PAS"/>
    <property type="match status" value="1"/>
</dbReference>
<comment type="similarity">
    <text evidence="3">Belongs to the methyl-accepting chemotaxis (MCP) protein family.</text>
</comment>
<sequence>MFVSAKQHQAAILEKQQLQNTMDALQRSMAIIEFDLQGNILTANDNFLNTVGYQLSEIQNQKHAIFMPPEQVDSIEYQQFWERLRKGEFFSGQFMRTGKNNKRIWIEATYNPILDENGKPYKVVKFATDITVRKEQEIEAEAKLHAIDQSYAVIEFTPDGTILDANANFCSTLNYDLDEIRQQKHSMFVDNEYASSNEYKQFWIALQQGEEQIGSFKRIGKNGKEVWIQAAYIPVAHDNQLPHKVIKIATDITEQKQQEMNLARMVHEAGEVLQAMASGDLTLMVNGDYNGDLLKLKDDLNHSINNLADAMGEINQSVRSVSNSASEVSSASMSLSDRTQQTANSVEQTVSVMQETMQQVQQTRNKVQEARQSSREQQALISAGNDLMGISLQSMQQIKDSSEEITNIVALIDGIAFQTNLLALNAAVEAARAGEHGRGFAVVAGEVRNLAQKSADAAKEIKHLIDQAVEQSQSGVEVVGRLADNLNQIRQKSTEVSDIIDTVGSLAEHQTESVGRIGNEISNIDSSTQENAAFVEQTSATAESLSGQAHDVLQVLQQFQIATSHRLTHH</sequence>
<dbReference type="Proteomes" id="UP000664835">
    <property type="component" value="Unassembled WGS sequence"/>
</dbReference>
<dbReference type="Pfam" id="PF00015">
    <property type="entry name" value="MCPsignal"/>
    <property type="match status" value="1"/>
</dbReference>
<dbReference type="InterPro" id="IPR051310">
    <property type="entry name" value="MCP_chemotaxis"/>
</dbReference>
<dbReference type="Gene3D" id="1.10.287.950">
    <property type="entry name" value="Methyl-accepting chemotaxis protein"/>
    <property type="match status" value="1"/>
</dbReference>
<dbReference type="InterPro" id="IPR000700">
    <property type="entry name" value="PAS-assoc_C"/>
</dbReference>
<dbReference type="Pfam" id="PF08447">
    <property type="entry name" value="PAS_3"/>
    <property type="match status" value="1"/>
</dbReference>
<dbReference type="InterPro" id="IPR004090">
    <property type="entry name" value="Chemotax_Me-accpt_rcpt"/>
</dbReference>
<feature type="domain" description="PAC" evidence="8">
    <location>
        <begin position="212"/>
        <end position="264"/>
    </location>
</feature>
<feature type="domain" description="Methyl-accepting transducer" evidence="6">
    <location>
        <begin position="317"/>
        <end position="546"/>
    </location>
</feature>
<protein>
    <submittedName>
        <fullName evidence="10">PAS domain S-box protein</fullName>
    </submittedName>
</protein>
<dbReference type="PRINTS" id="PR00260">
    <property type="entry name" value="CHEMTRNSDUCR"/>
</dbReference>
<dbReference type="RefSeq" id="WP_208148111.1">
    <property type="nucleotide sequence ID" value="NZ_JAGETV010000004.1"/>
</dbReference>
<evidence type="ECO:0000256" key="2">
    <source>
        <dbReference type="ARBA" id="ARBA00023224"/>
    </source>
</evidence>
<dbReference type="Gene3D" id="3.30.450.20">
    <property type="entry name" value="PAS domain"/>
    <property type="match status" value="2"/>
</dbReference>
<evidence type="ECO:0000313" key="11">
    <source>
        <dbReference type="Proteomes" id="UP000664835"/>
    </source>
</evidence>
<keyword evidence="11" id="KW-1185">Reference proteome</keyword>
<dbReference type="InterPro" id="IPR004089">
    <property type="entry name" value="MCPsignal_dom"/>
</dbReference>
<feature type="coiled-coil region" evidence="5">
    <location>
        <begin position="8"/>
        <end position="35"/>
    </location>
</feature>
<dbReference type="PROSITE" id="PS50885">
    <property type="entry name" value="HAMP"/>
    <property type="match status" value="1"/>
</dbReference>
<dbReference type="InterPro" id="IPR001610">
    <property type="entry name" value="PAC"/>
</dbReference>
<dbReference type="NCBIfam" id="TIGR00229">
    <property type="entry name" value="sensory_box"/>
    <property type="match status" value="2"/>
</dbReference>
<dbReference type="SMART" id="SM00086">
    <property type="entry name" value="PAC"/>
    <property type="match status" value="2"/>
</dbReference>
<evidence type="ECO:0000256" key="4">
    <source>
        <dbReference type="PROSITE-ProRule" id="PRU00284"/>
    </source>
</evidence>
<evidence type="ECO:0000259" key="9">
    <source>
        <dbReference type="PROSITE" id="PS50885"/>
    </source>
</evidence>
<keyword evidence="2 4" id="KW-0807">Transducer</keyword>
<dbReference type="CDD" id="cd00130">
    <property type="entry name" value="PAS"/>
    <property type="match status" value="2"/>
</dbReference>
<feature type="domain" description="HAMP" evidence="9">
    <location>
        <begin position="260"/>
        <end position="312"/>
    </location>
</feature>
<dbReference type="PROSITE" id="PS50111">
    <property type="entry name" value="CHEMOTAXIS_TRANSDUC_2"/>
    <property type="match status" value="1"/>
</dbReference>
<proteinExistence type="inferred from homology"/>
<dbReference type="SMART" id="SM00091">
    <property type="entry name" value="PAS"/>
    <property type="match status" value="2"/>
</dbReference>
<dbReference type="CDD" id="cd11386">
    <property type="entry name" value="MCP_signal"/>
    <property type="match status" value="1"/>
</dbReference>
<comment type="caution">
    <text evidence="10">The sequence shown here is derived from an EMBL/GenBank/DDBJ whole genome shotgun (WGS) entry which is preliminary data.</text>
</comment>
<dbReference type="PROSITE" id="PS50113">
    <property type="entry name" value="PAC"/>
    <property type="match status" value="2"/>
</dbReference>
<dbReference type="InterPro" id="IPR013655">
    <property type="entry name" value="PAS_fold_3"/>
</dbReference>
<gene>
    <name evidence="10" type="ORF">J3998_03660</name>
</gene>
<dbReference type="PANTHER" id="PTHR43531">
    <property type="entry name" value="PROTEIN ICFG"/>
    <property type="match status" value="1"/>
</dbReference>
<name>A0ABS3Q3Y2_9GAMM</name>
<evidence type="ECO:0000313" key="10">
    <source>
        <dbReference type="EMBL" id="MBO1926664.1"/>
    </source>
</evidence>
<keyword evidence="5" id="KW-0175">Coiled coil</keyword>
<organism evidence="10 11">
    <name type="scientific">Thiomicrorhabdus marina</name>
    <dbReference type="NCBI Taxonomy" id="2818442"/>
    <lineage>
        <taxon>Bacteria</taxon>
        <taxon>Pseudomonadati</taxon>
        <taxon>Pseudomonadota</taxon>
        <taxon>Gammaproteobacteria</taxon>
        <taxon>Thiotrichales</taxon>
        <taxon>Piscirickettsiaceae</taxon>
        <taxon>Thiomicrorhabdus</taxon>
    </lineage>
</organism>
<keyword evidence="1" id="KW-0488">Methylation</keyword>
<feature type="domain" description="PAC" evidence="8">
    <location>
        <begin position="88"/>
        <end position="142"/>
    </location>
</feature>
<evidence type="ECO:0000256" key="5">
    <source>
        <dbReference type="SAM" id="Coils"/>
    </source>
</evidence>
<dbReference type="EMBL" id="JAGETV010000004">
    <property type="protein sequence ID" value="MBO1926664.1"/>
    <property type="molecule type" value="Genomic_DNA"/>
</dbReference>
<dbReference type="SUPFAM" id="SSF55785">
    <property type="entry name" value="PYP-like sensor domain (PAS domain)"/>
    <property type="match status" value="2"/>
</dbReference>
<dbReference type="Pfam" id="PF13426">
    <property type="entry name" value="PAS_9"/>
    <property type="match status" value="1"/>
</dbReference>
<evidence type="ECO:0000256" key="3">
    <source>
        <dbReference type="ARBA" id="ARBA00029447"/>
    </source>
</evidence>
<feature type="coiled-coil region" evidence="5">
    <location>
        <begin position="353"/>
        <end position="380"/>
    </location>
</feature>